<dbReference type="RefSeq" id="WP_011672338.1">
    <property type="nucleotide sequence ID" value="NC_008512.1"/>
</dbReference>
<reference evidence="6 7" key="1">
    <citation type="journal article" date="2006" name="Science">
        <title>The 160-kilobase genome of the bacterial endosymbiont Carsonella.</title>
        <authorList>
            <person name="Nakabachi A."/>
            <person name="Yamashita A."/>
            <person name="Toh H."/>
            <person name="Ishikawa H."/>
            <person name="Dunbar H."/>
            <person name="Moran N."/>
            <person name="Hattori M."/>
        </authorList>
    </citation>
    <scope>NUCLEOTIDE SEQUENCE [LARGE SCALE GENOMIC DNA]</scope>
    <source>
        <strain evidence="6 7">PV</strain>
    </source>
</reference>
<evidence type="ECO:0000313" key="6">
    <source>
        <dbReference type="EMBL" id="BAF35146.1"/>
    </source>
</evidence>
<evidence type="ECO:0000256" key="1">
    <source>
        <dbReference type="ARBA" id="ARBA00007596"/>
    </source>
</evidence>
<accession>Q05FM5</accession>
<dbReference type="InterPro" id="IPR011332">
    <property type="entry name" value="Ribosomal_zn-bd"/>
</dbReference>
<gene>
    <name evidence="6" type="ordered locus">CRP_115</name>
</gene>
<sequence length="49" mass="5930">MYILIKLKSSKTSYYYVKKKSKKNSKKISIFKFDPIIKKKVLFNEIKLK</sequence>
<dbReference type="NCBIfam" id="TIGR01023">
    <property type="entry name" value="rpmG_bact"/>
    <property type="match status" value="1"/>
</dbReference>
<dbReference type="Proteomes" id="UP000000777">
    <property type="component" value="Chromosome"/>
</dbReference>
<evidence type="ECO:0000256" key="3">
    <source>
        <dbReference type="ARBA" id="ARBA00023274"/>
    </source>
</evidence>
<evidence type="ECO:0000256" key="2">
    <source>
        <dbReference type="ARBA" id="ARBA00022980"/>
    </source>
</evidence>
<proteinExistence type="inferred from homology"/>
<dbReference type="KEGG" id="crp:CRP_115"/>
<dbReference type="InterPro" id="IPR038584">
    <property type="entry name" value="Ribosomal_bL33_sf"/>
</dbReference>
<dbReference type="HOGENOM" id="CLU_190949_1_0_6"/>
<keyword evidence="2 6" id="KW-0689">Ribosomal protein</keyword>
<dbReference type="GO" id="GO:0005737">
    <property type="term" value="C:cytoplasm"/>
    <property type="evidence" value="ECO:0007669"/>
    <property type="project" value="UniProtKB-ARBA"/>
</dbReference>
<dbReference type="InterPro" id="IPR018264">
    <property type="entry name" value="Ribosomal_bL33_CS"/>
</dbReference>
<protein>
    <recommendedName>
        <fullName evidence="4">Large ribosomal subunit protein bL33</fullName>
    </recommendedName>
    <alternativeName>
        <fullName evidence="5">50S ribosomal protein L33</fullName>
    </alternativeName>
</protein>
<dbReference type="GO" id="GO:1990904">
    <property type="term" value="C:ribonucleoprotein complex"/>
    <property type="evidence" value="ECO:0007669"/>
    <property type="project" value="UniProtKB-KW"/>
</dbReference>
<dbReference type="GO" id="GO:0006412">
    <property type="term" value="P:translation"/>
    <property type="evidence" value="ECO:0007669"/>
    <property type="project" value="InterPro"/>
</dbReference>
<dbReference type="GO" id="GO:0003735">
    <property type="term" value="F:structural constituent of ribosome"/>
    <property type="evidence" value="ECO:0007669"/>
    <property type="project" value="InterPro"/>
</dbReference>
<name>Q05FM5_CARRP</name>
<dbReference type="GO" id="GO:0005840">
    <property type="term" value="C:ribosome"/>
    <property type="evidence" value="ECO:0007669"/>
    <property type="project" value="UniProtKB-KW"/>
</dbReference>
<evidence type="ECO:0000256" key="5">
    <source>
        <dbReference type="ARBA" id="ARBA00035488"/>
    </source>
</evidence>
<organism evidence="6 7">
    <name type="scientific">Carsonella ruddii (strain PV)</name>
    <dbReference type="NCBI Taxonomy" id="387662"/>
    <lineage>
        <taxon>Bacteria</taxon>
        <taxon>Pseudomonadati</taxon>
        <taxon>Pseudomonadota</taxon>
        <taxon>Gammaproteobacteria</taxon>
        <taxon>Oceanospirillales</taxon>
        <taxon>Halomonadaceae</taxon>
        <taxon>Zymobacter group</taxon>
        <taxon>Candidatus Carsonella</taxon>
    </lineage>
</organism>
<dbReference type="STRING" id="387662.CRP_115"/>
<evidence type="ECO:0000313" key="7">
    <source>
        <dbReference type="Proteomes" id="UP000000777"/>
    </source>
</evidence>
<comment type="similarity">
    <text evidence="1">Belongs to the bacterial ribosomal protein bL33 family.</text>
</comment>
<evidence type="ECO:0000256" key="4">
    <source>
        <dbReference type="ARBA" id="ARBA00035176"/>
    </source>
</evidence>
<keyword evidence="3" id="KW-0687">Ribonucleoprotein</keyword>
<dbReference type="Pfam" id="PF00471">
    <property type="entry name" value="Ribosomal_L33"/>
    <property type="match status" value="1"/>
</dbReference>
<dbReference type="EMBL" id="AP009180">
    <property type="protein sequence ID" value="BAF35146.1"/>
    <property type="molecule type" value="Genomic_DNA"/>
</dbReference>
<dbReference type="PROSITE" id="PS00582">
    <property type="entry name" value="RIBOSOMAL_L33"/>
    <property type="match status" value="1"/>
</dbReference>
<dbReference type="Gene3D" id="2.20.28.120">
    <property type="entry name" value="Ribosomal protein L33"/>
    <property type="match status" value="1"/>
</dbReference>
<dbReference type="AlphaFoldDB" id="Q05FM5"/>
<dbReference type="SUPFAM" id="SSF57829">
    <property type="entry name" value="Zn-binding ribosomal proteins"/>
    <property type="match status" value="1"/>
</dbReference>
<dbReference type="InterPro" id="IPR001705">
    <property type="entry name" value="Ribosomal_bL33"/>
</dbReference>